<dbReference type="AlphaFoldDB" id="A0A0F9D9Y6"/>
<sequence>MTNEKKKQRVQTELAGLDAEARLDDENGIIIIWSQGEALARVFCNPVEGTFEECASSAVKMIRDLDLAPKKIQ</sequence>
<name>A0A0F9D9Y6_9ZZZZ</name>
<gene>
    <name evidence="1" type="ORF">LCGC14_2304450</name>
</gene>
<organism evidence="1">
    <name type="scientific">marine sediment metagenome</name>
    <dbReference type="NCBI Taxonomy" id="412755"/>
    <lineage>
        <taxon>unclassified sequences</taxon>
        <taxon>metagenomes</taxon>
        <taxon>ecological metagenomes</taxon>
    </lineage>
</organism>
<accession>A0A0F9D9Y6</accession>
<proteinExistence type="predicted"/>
<reference evidence="1" key="1">
    <citation type="journal article" date="2015" name="Nature">
        <title>Complex archaea that bridge the gap between prokaryotes and eukaryotes.</title>
        <authorList>
            <person name="Spang A."/>
            <person name="Saw J.H."/>
            <person name="Jorgensen S.L."/>
            <person name="Zaremba-Niedzwiedzka K."/>
            <person name="Martijn J."/>
            <person name="Lind A.E."/>
            <person name="van Eijk R."/>
            <person name="Schleper C."/>
            <person name="Guy L."/>
            <person name="Ettema T.J."/>
        </authorList>
    </citation>
    <scope>NUCLEOTIDE SEQUENCE</scope>
</reference>
<comment type="caution">
    <text evidence="1">The sequence shown here is derived from an EMBL/GenBank/DDBJ whole genome shotgun (WGS) entry which is preliminary data.</text>
</comment>
<dbReference type="EMBL" id="LAZR01032560">
    <property type="protein sequence ID" value="KKL50541.1"/>
    <property type="molecule type" value="Genomic_DNA"/>
</dbReference>
<protein>
    <submittedName>
        <fullName evidence="1">Uncharacterized protein</fullName>
    </submittedName>
</protein>
<evidence type="ECO:0000313" key="1">
    <source>
        <dbReference type="EMBL" id="KKL50541.1"/>
    </source>
</evidence>